<keyword evidence="2" id="KW-0732">Signal</keyword>
<organism evidence="3 4">
    <name type="scientific">Anopheles culicifacies</name>
    <dbReference type="NCBI Taxonomy" id="139723"/>
    <lineage>
        <taxon>Eukaryota</taxon>
        <taxon>Metazoa</taxon>
        <taxon>Ecdysozoa</taxon>
        <taxon>Arthropoda</taxon>
        <taxon>Hexapoda</taxon>
        <taxon>Insecta</taxon>
        <taxon>Pterygota</taxon>
        <taxon>Neoptera</taxon>
        <taxon>Endopterygota</taxon>
        <taxon>Diptera</taxon>
        <taxon>Nematocera</taxon>
        <taxon>Culicoidea</taxon>
        <taxon>Culicidae</taxon>
        <taxon>Anophelinae</taxon>
        <taxon>Anopheles</taxon>
        <taxon>culicifacies species complex</taxon>
    </lineage>
</organism>
<feature type="region of interest" description="Disordered" evidence="1">
    <location>
        <begin position="117"/>
        <end position="174"/>
    </location>
</feature>
<evidence type="ECO:0000313" key="4">
    <source>
        <dbReference type="Proteomes" id="UP000075883"/>
    </source>
</evidence>
<protein>
    <submittedName>
        <fullName evidence="3">Uncharacterized protein</fullName>
    </submittedName>
</protein>
<sequence length="264" mass="27513">MASQLVWFCVGALLCCLANLAQTTPIETVTAHNALPVPMVTDASSTLATDASSTILPTKGAEVTSSTETSKMSRFLEDFTSAFKQGTAKMKESLENAATSVKDGVLQGYDYVRSKLTGTGMESSTPGTSVVGDESHANSSEATSTAAAQTSVTPSTERPAISAATGGVSSIDSKDGLTVHGGVVGVSNEPARIVPNDDDEDDRIFFNDKDYTAIKPLDGSEDERDVTESPVTTTVAVDNRFIIAGPLACKSGQEVVNGKCRNVF</sequence>
<dbReference type="EnsemblMetazoa" id="ACUA000841-RA">
    <property type="protein sequence ID" value="ACUA000841-PA"/>
    <property type="gene ID" value="ACUA000841"/>
</dbReference>
<accession>A0A182LSG7</accession>
<proteinExistence type="predicted"/>
<dbReference type="Proteomes" id="UP000075883">
    <property type="component" value="Unassembled WGS sequence"/>
</dbReference>
<evidence type="ECO:0000313" key="3">
    <source>
        <dbReference type="EnsemblMetazoa" id="ACUA000841-PA"/>
    </source>
</evidence>
<evidence type="ECO:0000256" key="1">
    <source>
        <dbReference type="SAM" id="MobiDB-lite"/>
    </source>
</evidence>
<feature type="chain" id="PRO_5008127512" evidence="2">
    <location>
        <begin position="24"/>
        <end position="264"/>
    </location>
</feature>
<keyword evidence="4" id="KW-1185">Reference proteome</keyword>
<evidence type="ECO:0000256" key="2">
    <source>
        <dbReference type="SAM" id="SignalP"/>
    </source>
</evidence>
<reference evidence="4" key="1">
    <citation type="submission" date="2013-09" db="EMBL/GenBank/DDBJ databases">
        <title>The Genome Sequence of Anopheles culicifacies species A.</title>
        <authorList>
            <consortium name="The Broad Institute Genomics Platform"/>
            <person name="Neafsey D.E."/>
            <person name="Besansky N."/>
            <person name="Howell P."/>
            <person name="Walton C."/>
            <person name="Young S.K."/>
            <person name="Zeng Q."/>
            <person name="Gargeya S."/>
            <person name="Fitzgerald M."/>
            <person name="Haas B."/>
            <person name="Abouelleil A."/>
            <person name="Allen A.W."/>
            <person name="Alvarado L."/>
            <person name="Arachchi H.M."/>
            <person name="Berlin A.M."/>
            <person name="Chapman S.B."/>
            <person name="Gainer-Dewar J."/>
            <person name="Goldberg J."/>
            <person name="Griggs A."/>
            <person name="Gujja S."/>
            <person name="Hansen M."/>
            <person name="Howarth C."/>
            <person name="Imamovic A."/>
            <person name="Ireland A."/>
            <person name="Larimer J."/>
            <person name="McCowan C."/>
            <person name="Murphy C."/>
            <person name="Pearson M."/>
            <person name="Poon T.W."/>
            <person name="Priest M."/>
            <person name="Roberts A."/>
            <person name="Saif S."/>
            <person name="Shea T."/>
            <person name="Sisk P."/>
            <person name="Sykes S."/>
            <person name="Wortman J."/>
            <person name="Nusbaum C."/>
            <person name="Birren B."/>
        </authorList>
    </citation>
    <scope>NUCLEOTIDE SEQUENCE [LARGE SCALE GENOMIC DNA]</scope>
    <source>
        <strain evidence="4">A-37</strain>
    </source>
</reference>
<feature type="compositionally biased region" description="Low complexity" evidence="1">
    <location>
        <begin position="137"/>
        <end position="156"/>
    </location>
</feature>
<reference evidence="3" key="2">
    <citation type="submission" date="2020-05" db="UniProtKB">
        <authorList>
            <consortium name="EnsemblMetazoa"/>
        </authorList>
    </citation>
    <scope>IDENTIFICATION</scope>
    <source>
        <strain evidence="3">A-37</strain>
    </source>
</reference>
<dbReference type="VEuPathDB" id="VectorBase:ACUA000841"/>
<dbReference type="EMBL" id="AXCM01000799">
    <property type="status" value="NOT_ANNOTATED_CDS"/>
    <property type="molecule type" value="Genomic_DNA"/>
</dbReference>
<name>A0A182LSG7_9DIPT</name>
<feature type="compositionally biased region" description="Polar residues" evidence="1">
    <location>
        <begin position="117"/>
        <end position="128"/>
    </location>
</feature>
<dbReference type="AlphaFoldDB" id="A0A182LSG7"/>
<feature type="signal peptide" evidence="2">
    <location>
        <begin position="1"/>
        <end position="23"/>
    </location>
</feature>